<keyword evidence="3 8" id="KW-0812">Transmembrane</keyword>
<evidence type="ECO:0000256" key="5">
    <source>
        <dbReference type="ARBA" id="ARBA00022989"/>
    </source>
</evidence>
<dbReference type="GO" id="GO:0015031">
    <property type="term" value="P:protein transport"/>
    <property type="evidence" value="ECO:0007669"/>
    <property type="project" value="UniProtKB-KW"/>
</dbReference>
<comment type="function">
    <text evidence="8">May be involved in fusion of retrograde transport vesicles derived from an endocytic compartment with the Golgi complex.</text>
</comment>
<feature type="transmembrane region" description="Helical" evidence="8">
    <location>
        <begin position="102"/>
        <end position="128"/>
    </location>
</feature>
<evidence type="ECO:0000256" key="8">
    <source>
        <dbReference type="RuleBase" id="RU363111"/>
    </source>
</evidence>
<dbReference type="EMBL" id="HBHL01009039">
    <property type="protein sequence ID" value="CAD9717152.1"/>
    <property type="molecule type" value="Transcribed_RNA"/>
</dbReference>
<feature type="transmembrane region" description="Helical" evidence="8">
    <location>
        <begin position="134"/>
        <end position="155"/>
    </location>
</feature>
<evidence type="ECO:0000256" key="6">
    <source>
        <dbReference type="ARBA" id="ARBA00023136"/>
    </source>
</evidence>
<reference evidence="9" key="1">
    <citation type="submission" date="2021-01" db="EMBL/GenBank/DDBJ databases">
        <authorList>
            <person name="Corre E."/>
            <person name="Pelletier E."/>
            <person name="Niang G."/>
            <person name="Scheremetjew M."/>
            <person name="Finn R."/>
            <person name="Kale V."/>
            <person name="Holt S."/>
            <person name="Cochrane G."/>
            <person name="Meng A."/>
            <person name="Brown T."/>
            <person name="Cohen L."/>
        </authorList>
    </citation>
    <scope>NUCLEOTIDE SEQUENCE</scope>
    <source>
        <strain evidence="9">CCMP1205</strain>
    </source>
</reference>
<sequence length="240" mass="25608">MSTFVNYFTGSPGGDRGDRGGDRGGQGSLLNDWNSYSAANTASSEMAGDDLEGGTTGFTKSVENTAKSLFNSTTSSISRAASAATGMGGMASTQFMPSQKQWAYFAGFLCSGIFFLSLAIFVMLPMLVIAPAKFATSFTLGCVCVMASFFALRGWKQQLVHMTAKERLPFTGAYLGSIFGTLYASLWLHSYLLSITFSGVQIFALLYYVSSYFPGGSAGMKMMLSSCSSGVFSLFSSMFR</sequence>
<dbReference type="PANTHER" id="PTHR23137:SF36">
    <property type="entry name" value="VESICLE TRANSPORT PROTEIN SFT2C"/>
    <property type="match status" value="1"/>
</dbReference>
<evidence type="ECO:0000313" key="9">
    <source>
        <dbReference type="EMBL" id="CAD9717152.1"/>
    </source>
</evidence>
<accession>A0A7S2T2T9</accession>
<evidence type="ECO:0000256" key="3">
    <source>
        <dbReference type="ARBA" id="ARBA00022692"/>
    </source>
</evidence>
<dbReference type="GO" id="GO:0016192">
    <property type="term" value="P:vesicle-mediated transport"/>
    <property type="evidence" value="ECO:0007669"/>
    <property type="project" value="InterPro"/>
</dbReference>
<dbReference type="Pfam" id="PF04178">
    <property type="entry name" value="Got1"/>
    <property type="match status" value="1"/>
</dbReference>
<evidence type="ECO:0000256" key="1">
    <source>
        <dbReference type="ARBA" id="ARBA00004141"/>
    </source>
</evidence>
<dbReference type="GO" id="GO:0016020">
    <property type="term" value="C:membrane"/>
    <property type="evidence" value="ECO:0007669"/>
    <property type="project" value="UniProtKB-SubCell"/>
</dbReference>
<name>A0A7S2T2T9_9CHLO</name>
<dbReference type="PANTHER" id="PTHR23137">
    <property type="entry name" value="VESICLE TRANSPORT PROTEIN-RELATED"/>
    <property type="match status" value="1"/>
</dbReference>
<evidence type="ECO:0000256" key="7">
    <source>
        <dbReference type="ARBA" id="ARBA00025800"/>
    </source>
</evidence>
<comment type="subcellular location">
    <subcellularLocation>
        <location evidence="1 8">Membrane</location>
        <topology evidence="1 8">Multi-pass membrane protein</topology>
    </subcellularLocation>
</comment>
<keyword evidence="6 8" id="KW-0472">Membrane</keyword>
<dbReference type="GO" id="GO:0005737">
    <property type="term" value="C:cytoplasm"/>
    <property type="evidence" value="ECO:0007669"/>
    <property type="project" value="UniProtKB-ARBA"/>
</dbReference>
<dbReference type="AlphaFoldDB" id="A0A7S2T2T9"/>
<evidence type="ECO:0000256" key="4">
    <source>
        <dbReference type="ARBA" id="ARBA00022927"/>
    </source>
</evidence>
<feature type="transmembrane region" description="Helical" evidence="8">
    <location>
        <begin position="191"/>
        <end position="210"/>
    </location>
</feature>
<keyword evidence="4 8" id="KW-0653">Protein transport</keyword>
<proteinExistence type="inferred from homology"/>
<keyword evidence="2 8" id="KW-0813">Transport</keyword>
<protein>
    <recommendedName>
        <fullName evidence="8">Vesicle transport protein</fullName>
    </recommendedName>
</protein>
<dbReference type="InterPro" id="IPR007305">
    <property type="entry name" value="Vesicle_transpt_Got1/SFT2"/>
</dbReference>
<evidence type="ECO:0000256" key="2">
    <source>
        <dbReference type="ARBA" id="ARBA00022448"/>
    </source>
</evidence>
<dbReference type="InterPro" id="IPR011691">
    <property type="entry name" value="Vesicle_transpt_SFT2"/>
</dbReference>
<organism evidence="9">
    <name type="scientific">Chloropicon primus</name>
    <dbReference type="NCBI Taxonomy" id="1764295"/>
    <lineage>
        <taxon>Eukaryota</taxon>
        <taxon>Viridiplantae</taxon>
        <taxon>Chlorophyta</taxon>
        <taxon>Chloropicophyceae</taxon>
        <taxon>Chloropicales</taxon>
        <taxon>Chloropicaceae</taxon>
        <taxon>Chloropicon</taxon>
    </lineage>
</organism>
<feature type="transmembrane region" description="Helical" evidence="8">
    <location>
        <begin position="167"/>
        <end position="185"/>
    </location>
</feature>
<dbReference type="GO" id="GO:0012505">
    <property type="term" value="C:endomembrane system"/>
    <property type="evidence" value="ECO:0007669"/>
    <property type="project" value="UniProtKB-ARBA"/>
</dbReference>
<comment type="similarity">
    <text evidence="7 8">Belongs to the SFT2 family.</text>
</comment>
<gene>
    <name evidence="9" type="ORF">CPRI1469_LOCUS6012</name>
</gene>
<keyword evidence="5 8" id="KW-1133">Transmembrane helix</keyword>